<evidence type="ECO:0000313" key="2">
    <source>
        <dbReference type="EMBL" id="TKT91160.1"/>
    </source>
</evidence>
<dbReference type="EMBL" id="SZVO01000007">
    <property type="protein sequence ID" value="TKT91160.1"/>
    <property type="molecule type" value="Genomic_DNA"/>
</dbReference>
<gene>
    <name evidence="2" type="ORF">FDK13_16040</name>
</gene>
<evidence type="ECO:0000259" key="1">
    <source>
        <dbReference type="Pfam" id="PF19573"/>
    </source>
</evidence>
<dbReference type="InterPro" id="IPR011250">
    <property type="entry name" value="OMP/PagP_B-barrel"/>
</dbReference>
<dbReference type="Proteomes" id="UP000304900">
    <property type="component" value="Unassembled WGS sequence"/>
</dbReference>
<name>A0A4U6D1P7_9BACT</name>
<sequence length="329" mass="36938">MRPISKRLLFFLVLGLLVVTYNAEAQVRRGTFIPYSTVGFGVGTSNYYGDMASYTTPLRSTFGMMRWNVSGNYTRHFTPRLAARASFTYARIVGEDYKMNKNDPTNLRFPRNLSFRNDLKEFAVVGIFKLTPDNRSYDRRPQFSAYLFGGIAVVAHNPKALDTLGGNWIKLQSLGTEGQGRPGYAKPYSLIQFAIPVGIGVRYKINDRFDISAELGFRKTFTDYLDDVAGNYADPAVFADNPLALKMANRSGERYTVRKGHDRTDGLTKYTQAIYNSGDADPFQVLKDNNYGSVNTSRGNSPSLKDNYLIGTIHINYVLPTQIKCPPLK</sequence>
<accession>A0A4U6D1P7</accession>
<dbReference type="InterPro" id="IPR045743">
    <property type="entry name" value="DUF6089"/>
</dbReference>
<comment type="caution">
    <text evidence="2">The sequence shown here is derived from an EMBL/GenBank/DDBJ whole genome shotgun (WGS) entry which is preliminary data.</text>
</comment>
<feature type="domain" description="DUF6089" evidence="1">
    <location>
        <begin position="16"/>
        <end position="157"/>
    </location>
</feature>
<reference evidence="2 3" key="1">
    <citation type="submission" date="2019-05" db="EMBL/GenBank/DDBJ databases">
        <title>Dyadobacter AR-3-8 sp. nov., isolated from arctic soil.</title>
        <authorList>
            <person name="Chaudhary D.K."/>
        </authorList>
    </citation>
    <scope>NUCLEOTIDE SEQUENCE [LARGE SCALE GENOMIC DNA]</scope>
    <source>
        <strain evidence="2 3">AR-3-8</strain>
    </source>
</reference>
<dbReference type="OrthoDB" id="654178at2"/>
<dbReference type="SUPFAM" id="SSF56925">
    <property type="entry name" value="OMPA-like"/>
    <property type="match status" value="1"/>
</dbReference>
<dbReference type="Pfam" id="PF19573">
    <property type="entry name" value="DUF6089"/>
    <property type="match status" value="1"/>
</dbReference>
<keyword evidence="3" id="KW-1185">Reference proteome</keyword>
<proteinExistence type="predicted"/>
<dbReference type="AlphaFoldDB" id="A0A4U6D1P7"/>
<evidence type="ECO:0000313" key="3">
    <source>
        <dbReference type="Proteomes" id="UP000304900"/>
    </source>
</evidence>
<organism evidence="2 3">
    <name type="scientific">Dyadobacter frigoris</name>
    <dbReference type="NCBI Taxonomy" id="2576211"/>
    <lineage>
        <taxon>Bacteria</taxon>
        <taxon>Pseudomonadati</taxon>
        <taxon>Bacteroidota</taxon>
        <taxon>Cytophagia</taxon>
        <taxon>Cytophagales</taxon>
        <taxon>Spirosomataceae</taxon>
        <taxon>Dyadobacter</taxon>
    </lineage>
</organism>
<dbReference type="RefSeq" id="WP_137341021.1">
    <property type="nucleotide sequence ID" value="NZ_BSQH01000013.1"/>
</dbReference>
<protein>
    <recommendedName>
        <fullName evidence="1">DUF6089 domain-containing protein</fullName>
    </recommendedName>
</protein>